<dbReference type="SUPFAM" id="SSF57701">
    <property type="entry name" value="Zn2/Cys6 DNA-binding domain"/>
    <property type="match status" value="1"/>
</dbReference>
<evidence type="ECO:0000256" key="1">
    <source>
        <dbReference type="ARBA" id="ARBA00023242"/>
    </source>
</evidence>
<dbReference type="PANTHER" id="PTHR47256:SF1">
    <property type="entry name" value="ZN(II)2CYS6 TRANSCRIPTION FACTOR (EUROFUNG)"/>
    <property type="match status" value="1"/>
</dbReference>
<dbReference type="InterPro" id="IPR001138">
    <property type="entry name" value="Zn2Cys6_DnaBD"/>
</dbReference>
<organism evidence="3 4">
    <name type="scientific">Periconia macrospinosa</name>
    <dbReference type="NCBI Taxonomy" id="97972"/>
    <lineage>
        <taxon>Eukaryota</taxon>
        <taxon>Fungi</taxon>
        <taxon>Dikarya</taxon>
        <taxon>Ascomycota</taxon>
        <taxon>Pezizomycotina</taxon>
        <taxon>Dothideomycetes</taxon>
        <taxon>Pleosporomycetidae</taxon>
        <taxon>Pleosporales</taxon>
        <taxon>Massarineae</taxon>
        <taxon>Periconiaceae</taxon>
        <taxon>Periconia</taxon>
    </lineage>
</organism>
<evidence type="ECO:0000313" key="3">
    <source>
        <dbReference type="EMBL" id="PVI03567.1"/>
    </source>
</evidence>
<dbReference type="Pfam" id="PF00172">
    <property type="entry name" value="Zn_clus"/>
    <property type="match status" value="1"/>
</dbReference>
<evidence type="ECO:0000259" key="2">
    <source>
        <dbReference type="PROSITE" id="PS50048"/>
    </source>
</evidence>
<protein>
    <submittedName>
        <fullName evidence="3">Nitrate assimilation regulatory protein nirA</fullName>
    </submittedName>
</protein>
<dbReference type="CDD" id="cd00067">
    <property type="entry name" value="GAL4"/>
    <property type="match status" value="1"/>
</dbReference>
<feature type="non-terminal residue" evidence="3">
    <location>
        <position position="1"/>
    </location>
</feature>
<dbReference type="GO" id="GO:0000981">
    <property type="term" value="F:DNA-binding transcription factor activity, RNA polymerase II-specific"/>
    <property type="evidence" value="ECO:0007669"/>
    <property type="project" value="InterPro"/>
</dbReference>
<dbReference type="OrthoDB" id="426882at2759"/>
<proteinExistence type="predicted"/>
<dbReference type="PANTHER" id="PTHR47256">
    <property type="entry name" value="ZN(II)2CYS6 TRANSCRIPTION FACTOR (EUROFUNG)-RELATED"/>
    <property type="match status" value="1"/>
</dbReference>
<dbReference type="InterPro" id="IPR053187">
    <property type="entry name" value="Notoamide_regulator"/>
</dbReference>
<name>A0A2V1DZB9_9PLEO</name>
<dbReference type="Gene3D" id="4.10.240.10">
    <property type="entry name" value="Zn(2)-C6 fungal-type DNA-binding domain"/>
    <property type="match status" value="1"/>
</dbReference>
<dbReference type="SMART" id="SM00066">
    <property type="entry name" value="GAL4"/>
    <property type="match status" value="1"/>
</dbReference>
<feature type="domain" description="Zn(2)-C6 fungal-type" evidence="2">
    <location>
        <begin position="1"/>
        <end position="31"/>
    </location>
</feature>
<gene>
    <name evidence="3" type="ORF">DM02DRAFT_697399</name>
</gene>
<accession>A0A2V1DZB9</accession>
<keyword evidence="4" id="KW-1185">Reference proteome</keyword>
<sequence>ACTGCRLRKSQCDGERPKCSKCVENRTECVYEAKAPELTRSDLKRKYSHMEDQINGLESEYTTLKHFIRALQSRPEADAQAIFQRLREGGNVETILSHLTTGDVLLQLQVEPETRYRYVFPFRKEMPAHLQYPRNSYLHSPLYQASFDNSSATIQNRPEYVKPYSSASIIDHRLDSVIPSKWTQVSKDDNLMRLLLKLYFQYEYVWFTCFQKDLFLADMISGSEKYCSSLLVNVVLAQACNCHISLTDRREYWNPQSLNYKFFAEARRLWEEERHQKSRITTVRAGLVMNILYNMNSMDKLGMTYAVQALSMAHDLNIFGQTSSLRSVRKQQAYGFTAWCIYSWLSLQCYHFMIAPLIPEMPKTPLPDFQENPAWYGDFQLRYPLSQTMYPMNFGSTFSARMKMAVIVVKLGRYLFDRDNAVSDGPSSQILIDYAAELIAWHSTLPSQLAPEKIVFPFQLKLHYVYHNILINICEAVISSQEQYTAPAPLDDLPAVVNSSKACFETILRLYYLRHGFEKSDTYLTHGLAVLAFLSLDRLKSLTVSAVEPSPTELEDIQRTLVLAGKGLYDQGCNYYLPYTIFHIVCGDMRPHETHIMHQYTDIRKEDLATSKLRARHVQGQYPIKILNLADDPEQQRLDDLVIRYADLAMEASTTSESEAEGM</sequence>
<keyword evidence="1" id="KW-0539">Nucleus</keyword>
<evidence type="ECO:0000313" key="4">
    <source>
        <dbReference type="Proteomes" id="UP000244855"/>
    </source>
</evidence>
<dbReference type="Proteomes" id="UP000244855">
    <property type="component" value="Unassembled WGS sequence"/>
</dbReference>
<dbReference type="InterPro" id="IPR036864">
    <property type="entry name" value="Zn2-C6_fun-type_DNA-bd_sf"/>
</dbReference>
<dbReference type="EMBL" id="KZ805330">
    <property type="protein sequence ID" value="PVI03567.1"/>
    <property type="molecule type" value="Genomic_DNA"/>
</dbReference>
<dbReference type="PROSITE" id="PS00463">
    <property type="entry name" value="ZN2_CY6_FUNGAL_1"/>
    <property type="match status" value="1"/>
</dbReference>
<dbReference type="PROSITE" id="PS50048">
    <property type="entry name" value="ZN2_CY6_FUNGAL_2"/>
    <property type="match status" value="1"/>
</dbReference>
<dbReference type="GO" id="GO:0008270">
    <property type="term" value="F:zinc ion binding"/>
    <property type="evidence" value="ECO:0007669"/>
    <property type="project" value="InterPro"/>
</dbReference>
<reference evidence="3 4" key="1">
    <citation type="journal article" date="2018" name="Sci. Rep.">
        <title>Comparative genomics provides insights into the lifestyle and reveals functional heterogeneity of dark septate endophytic fungi.</title>
        <authorList>
            <person name="Knapp D.G."/>
            <person name="Nemeth J.B."/>
            <person name="Barry K."/>
            <person name="Hainaut M."/>
            <person name="Henrissat B."/>
            <person name="Johnson J."/>
            <person name="Kuo A."/>
            <person name="Lim J.H.P."/>
            <person name="Lipzen A."/>
            <person name="Nolan M."/>
            <person name="Ohm R.A."/>
            <person name="Tamas L."/>
            <person name="Grigoriev I.V."/>
            <person name="Spatafora J.W."/>
            <person name="Nagy L.G."/>
            <person name="Kovacs G.M."/>
        </authorList>
    </citation>
    <scope>NUCLEOTIDE SEQUENCE [LARGE SCALE GENOMIC DNA]</scope>
    <source>
        <strain evidence="3 4">DSE2036</strain>
    </source>
</reference>
<dbReference type="AlphaFoldDB" id="A0A2V1DZB9"/>
<dbReference type="CDD" id="cd12148">
    <property type="entry name" value="fungal_TF_MHR"/>
    <property type="match status" value="1"/>
</dbReference>